<organism evidence="3 4">
    <name type="scientific">Rhizoctonia solani</name>
    <dbReference type="NCBI Taxonomy" id="456999"/>
    <lineage>
        <taxon>Eukaryota</taxon>
        <taxon>Fungi</taxon>
        <taxon>Dikarya</taxon>
        <taxon>Basidiomycota</taxon>
        <taxon>Agaricomycotina</taxon>
        <taxon>Agaricomycetes</taxon>
        <taxon>Cantharellales</taxon>
        <taxon>Ceratobasidiaceae</taxon>
        <taxon>Rhizoctonia</taxon>
    </lineage>
</organism>
<evidence type="ECO:0000259" key="2">
    <source>
        <dbReference type="Pfam" id="PF01975"/>
    </source>
</evidence>
<feature type="region of interest" description="Disordered" evidence="1">
    <location>
        <begin position="239"/>
        <end position="271"/>
    </location>
</feature>
<protein>
    <recommendedName>
        <fullName evidence="2">Survival protein SurE-like phosphatase/nucleotidase domain-containing protein</fullName>
    </recommendedName>
</protein>
<evidence type="ECO:0000313" key="3">
    <source>
        <dbReference type="EMBL" id="CUA72717.1"/>
    </source>
</evidence>
<name>A0A0K6G388_9AGAM</name>
<dbReference type="PANTHER" id="PTHR47551">
    <property type="entry name" value="TUBULIN--TYROSINE LIGASE PBY1-RELATED"/>
    <property type="match status" value="1"/>
</dbReference>
<proteinExistence type="predicted"/>
<dbReference type="SUPFAM" id="SSF64167">
    <property type="entry name" value="SurE-like"/>
    <property type="match status" value="1"/>
</dbReference>
<accession>A0A0K6G388</accession>
<evidence type="ECO:0000313" key="4">
    <source>
        <dbReference type="Proteomes" id="UP000044841"/>
    </source>
</evidence>
<reference evidence="3 4" key="1">
    <citation type="submission" date="2015-07" db="EMBL/GenBank/DDBJ databases">
        <authorList>
            <person name="Noorani M."/>
        </authorList>
    </citation>
    <scope>NUCLEOTIDE SEQUENCE [LARGE SCALE GENOMIC DNA]</scope>
    <source>
        <strain evidence="3">BBA 69670</strain>
    </source>
</reference>
<gene>
    <name evidence="3" type="ORF">RSOLAG22IIIB_10251</name>
</gene>
<sequence>MNEHVRVLLTNDDGPPAKDSPYILGLYLELKKLGWDIRVVLPASQKSWIGKAYVIHNVVHGQYFYPKGDGTGEIRDTTRPLQDGEVGEWILLEGTPATCTNIALHNIYPGEIDLVVSGPNFGLNAGTAFALSSGTIGAAMSGALSRVRSVAISYGNLRGASPSKYNAPAQALAGRIIKRLWENWGADKHGLRLNEVDLYNVNIPFTSQLTQPEGMEVCWTILRGNSYGQLFRSQEEIEASIGRAESGPSPPTTTPFDQLQKGSECEFPVLN</sequence>
<dbReference type="Gene3D" id="3.40.1210.10">
    <property type="entry name" value="Survival protein SurE-like phosphatase/nucleotidase"/>
    <property type="match status" value="1"/>
</dbReference>
<keyword evidence="4" id="KW-1185">Reference proteome</keyword>
<feature type="domain" description="Survival protein SurE-like phosphatase/nucleotidase" evidence="2">
    <location>
        <begin position="7"/>
        <end position="218"/>
    </location>
</feature>
<evidence type="ECO:0000256" key="1">
    <source>
        <dbReference type="SAM" id="MobiDB-lite"/>
    </source>
</evidence>
<dbReference type="InterPro" id="IPR036523">
    <property type="entry name" value="SurE-like_sf"/>
</dbReference>
<dbReference type="Proteomes" id="UP000044841">
    <property type="component" value="Unassembled WGS sequence"/>
</dbReference>
<dbReference type="PANTHER" id="PTHR47551:SF1">
    <property type="entry name" value="TUBULIN--TYROSINE LIGASE PBY1-RELATED"/>
    <property type="match status" value="1"/>
</dbReference>
<dbReference type="GO" id="GO:0000932">
    <property type="term" value="C:P-body"/>
    <property type="evidence" value="ECO:0007669"/>
    <property type="project" value="TreeGrafter"/>
</dbReference>
<dbReference type="InterPro" id="IPR027746">
    <property type="entry name" value="TTL"/>
</dbReference>
<dbReference type="GO" id="GO:0016787">
    <property type="term" value="F:hydrolase activity"/>
    <property type="evidence" value="ECO:0007669"/>
    <property type="project" value="InterPro"/>
</dbReference>
<dbReference type="NCBIfam" id="TIGR00087">
    <property type="entry name" value="surE"/>
    <property type="match status" value="1"/>
</dbReference>
<dbReference type="Pfam" id="PF01975">
    <property type="entry name" value="SurE"/>
    <property type="match status" value="1"/>
</dbReference>
<dbReference type="InterPro" id="IPR002828">
    <property type="entry name" value="SurE-like_Pase/nucleotidase"/>
</dbReference>
<dbReference type="AlphaFoldDB" id="A0A0K6G388"/>
<dbReference type="EMBL" id="CYGV01001306">
    <property type="protein sequence ID" value="CUA72717.1"/>
    <property type="molecule type" value="Genomic_DNA"/>
</dbReference>